<evidence type="ECO:0000313" key="3">
    <source>
        <dbReference type="Proteomes" id="UP000238157"/>
    </source>
</evidence>
<dbReference type="RefSeq" id="WP_106131766.1">
    <property type="nucleotide sequence ID" value="NZ_PVTR01000001.1"/>
</dbReference>
<name>A0A2T0WV14_9BACT</name>
<dbReference type="Proteomes" id="UP000238157">
    <property type="component" value="Unassembled WGS sequence"/>
</dbReference>
<feature type="chain" id="PRO_5015579886" evidence="1">
    <location>
        <begin position="20"/>
        <end position="250"/>
    </location>
</feature>
<dbReference type="EMBL" id="PVTR01000001">
    <property type="protein sequence ID" value="PRY90525.1"/>
    <property type="molecule type" value="Genomic_DNA"/>
</dbReference>
<dbReference type="OrthoDB" id="1118734at2"/>
<gene>
    <name evidence="2" type="ORF">CLW00_101186</name>
</gene>
<comment type="caution">
    <text evidence="2">The sequence shown here is derived from an EMBL/GenBank/DDBJ whole genome shotgun (WGS) entry which is preliminary data.</text>
</comment>
<keyword evidence="1" id="KW-0732">Signal</keyword>
<reference evidence="2 3" key="1">
    <citation type="submission" date="2018-03" db="EMBL/GenBank/DDBJ databases">
        <title>Genomic Encyclopedia of Archaeal and Bacterial Type Strains, Phase II (KMG-II): from individual species to whole genera.</title>
        <authorList>
            <person name="Goeker M."/>
        </authorList>
    </citation>
    <scope>NUCLEOTIDE SEQUENCE [LARGE SCALE GENOMIC DNA]</scope>
    <source>
        <strain evidence="2 3">DSM 27929</strain>
    </source>
</reference>
<dbReference type="AlphaFoldDB" id="A0A2T0WV14"/>
<feature type="signal peptide" evidence="1">
    <location>
        <begin position="1"/>
        <end position="19"/>
    </location>
</feature>
<evidence type="ECO:0000313" key="2">
    <source>
        <dbReference type="EMBL" id="PRY90525.1"/>
    </source>
</evidence>
<accession>A0A2T0WV14</accession>
<proteinExistence type="predicted"/>
<sequence>MKKVFILTFVLLFCFDAKAQREVITDTEMWWGLMTSGQIAPNWSLWLDTHHVPELFLIVRSGITFHTKDQKLAFTAGYARLGLTTPFSEGRLIRPENRPWAQIVYRVPSNNKFSVNFRYRHDMRYRANFDTDEITEGFGLNHRMRFNASMRYNCGNALNQNFNFSTTLFNESLITVGPSAADNPFEHRVFALLNFQKNSITISPGYHFRVSTPQPNVVRFLHGPFLWITLNYQLKNFRRHLLREFPGDHI</sequence>
<keyword evidence="3" id="KW-1185">Reference proteome</keyword>
<dbReference type="Pfam" id="PF10677">
    <property type="entry name" value="DUF2490"/>
    <property type="match status" value="1"/>
</dbReference>
<protein>
    <submittedName>
        <fullName evidence="2">Uncharacterized protein DUF2490</fullName>
    </submittedName>
</protein>
<evidence type="ECO:0000256" key="1">
    <source>
        <dbReference type="SAM" id="SignalP"/>
    </source>
</evidence>
<dbReference type="InterPro" id="IPR019619">
    <property type="entry name" value="DUF2490"/>
</dbReference>
<organism evidence="2 3">
    <name type="scientific">Mongoliibacter ruber</name>
    <dbReference type="NCBI Taxonomy" id="1750599"/>
    <lineage>
        <taxon>Bacteria</taxon>
        <taxon>Pseudomonadati</taxon>
        <taxon>Bacteroidota</taxon>
        <taxon>Cytophagia</taxon>
        <taxon>Cytophagales</taxon>
        <taxon>Cyclobacteriaceae</taxon>
        <taxon>Mongoliibacter</taxon>
    </lineage>
</organism>